<dbReference type="RefSeq" id="WP_015497385.1">
    <property type="nucleotide sequence ID" value="NC_020908.1"/>
</dbReference>
<protein>
    <recommendedName>
        <fullName evidence="1">DUF3131 domain-containing protein</fullName>
    </recommendedName>
</protein>
<proteinExistence type="predicted"/>
<dbReference type="PROSITE" id="PS51257">
    <property type="entry name" value="PROKAR_LIPOPROTEIN"/>
    <property type="match status" value="1"/>
</dbReference>
<dbReference type="KEGG" id="oar:OA238_c45910"/>
<dbReference type="EMBL" id="CP003742">
    <property type="protein sequence ID" value="AGI74450.1"/>
    <property type="molecule type" value="Genomic_DNA"/>
</dbReference>
<dbReference type="eggNOG" id="COG3459">
    <property type="taxonomic scope" value="Bacteria"/>
</dbReference>
<name>M9RX76_9RHOB</name>
<dbReference type="Pfam" id="PF11329">
    <property type="entry name" value="DUF3131"/>
    <property type="match status" value="1"/>
</dbReference>
<accession>M9RX76</accession>
<organism evidence="2 3">
    <name type="scientific">Octadecabacter arcticus 238</name>
    <dbReference type="NCBI Taxonomy" id="391616"/>
    <lineage>
        <taxon>Bacteria</taxon>
        <taxon>Pseudomonadati</taxon>
        <taxon>Pseudomonadota</taxon>
        <taxon>Alphaproteobacteria</taxon>
        <taxon>Rhodobacterales</taxon>
        <taxon>Roseobacteraceae</taxon>
        <taxon>Octadecabacter</taxon>
    </lineage>
</organism>
<evidence type="ECO:0000259" key="1">
    <source>
        <dbReference type="Pfam" id="PF11329"/>
    </source>
</evidence>
<dbReference type="AlphaFoldDB" id="M9RX76"/>
<dbReference type="Proteomes" id="UP000004688">
    <property type="component" value="Chromosome"/>
</dbReference>
<evidence type="ECO:0000313" key="2">
    <source>
        <dbReference type="EMBL" id="AGI74450.1"/>
    </source>
</evidence>
<evidence type="ECO:0000313" key="3">
    <source>
        <dbReference type="Proteomes" id="UP000004688"/>
    </source>
</evidence>
<dbReference type="STRING" id="391616.OA238_c45910"/>
<dbReference type="Gene3D" id="1.50.10.140">
    <property type="match status" value="1"/>
</dbReference>
<dbReference type="HOGENOM" id="CLU_034087_0_0_5"/>
<keyword evidence="3" id="KW-1185">Reference proteome</keyword>
<feature type="domain" description="DUF3131" evidence="1">
    <location>
        <begin position="72"/>
        <end position="436"/>
    </location>
</feature>
<sequence>MKMNFKENLIKARSHIIFLAALGCGLALVTAIDGRAETPDQSQGTGSQMALFEDVTPLPLAIVGTSTPQDLEYARIAWRYFQNNTDAKTGLVNSTDNYPSTTMWETGSYFVAVISANRLGVIERDEAVARIGLALDTLNALRLFDDRLPNKAYNVRTGDLVNYANQPVERGLGWSALDIARMIATLGHIEANYPDLTPKTARLIERWDLSAMVEDGQLIGGNIVNDTLRRDQEGRVGYEQYAAKAMMLFGFDMYRAYNAEAKLMVKDVEGQPIPVDSRLHRNVTPAFTVSEPYLFDGLEFGFDARSLRFATAIYNAQEARHSETGILTAVSESHIDVAPYFIYSSVWGGGAPWAVMTFQGDRLDSRRTVTTKASFAWDALFGTDYTRELMDVIAPLGDPERGWPEGIYEIDGSTNTSVTVNTNAVVLASLAFRANGPLIRVAP</sequence>
<gene>
    <name evidence="2" type="ORF">OA238_c45910</name>
</gene>
<dbReference type="InterPro" id="IPR021478">
    <property type="entry name" value="DUF3131"/>
</dbReference>
<reference evidence="2 3" key="1">
    <citation type="journal article" date="2013" name="PLoS ONE">
        <title>Poles Apart: Arctic and Antarctic Octadecabacter strains Share High Genome Plasticity and a New Type of Xanthorhodopsin.</title>
        <authorList>
            <person name="Vollmers J."/>
            <person name="Voget S."/>
            <person name="Dietrich S."/>
            <person name="Gollnow K."/>
            <person name="Smits M."/>
            <person name="Meyer K."/>
            <person name="Brinkhoff T."/>
            <person name="Simon M."/>
            <person name="Daniel R."/>
        </authorList>
    </citation>
    <scope>NUCLEOTIDE SEQUENCE [LARGE SCALE GENOMIC DNA]</scope>
    <source>
        <strain evidence="2 3">238</strain>
    </source>
</reference>